<evidence type="ECO:0000313" key="1">
    <source>
        <dbReference type="EMBL" id="QOI68858.1"/>
    </source>
</evidence>
<sequence length="59" mass="6588">MMKLFIKTLFTLLYTLLIGATIVYASNTGFLTITGNILVSILFGSSIKIMVDWAIKEEE</sequence>
<organism evidence="1 2">
    <name type="scientific">Enterococcus phage 9184</name>
    <dbReference type="NCBI Taxonomy" id="2763103"/>
    <lineage>
        <taxon>Viruses</taxon>
        <taxon>Duplodnaviria</taxon>
        <taxon>Heunggongvirae</taxon>
        <taxon>Uroviricota</taxon>
        <taxon>Caudoviricetes</taxon>
        <taxon>Thiercelinvirus</taxon>
        <taxon>Thiercelinvirus v9184</taxon>
    </lineage>
</organism>
<reference evidence="1 2" key="1">
    <citation type="submission" date="2020-08" db="EMBL/GenBank/DDBJ databases">
        <authorList>
            <person name="Canfield G.S."/>
            <person name="Duerkop B.A."/>
        </authorList>
    </citation>
    <scope>NUCLEOTIDE SEQUENCE [LARGE SCALE GENOMIC DNA]</scope>
</reference>
<protein>
    <submittedName>
        <fullName evidence="1">Uncharacterized protein</fullName>
    </submittedName>
</protein>
<keyword evidence="2" id="KW-1185">Reference proteome</keyword>
<name>A0A7L8ZII2_9CAUD</name>
<accession>A0A7L8ZII2</accession>
<dbReference type="EMBL" id="MT939242">
    <property type="protein sequence ID" value="QOI68858.1"/>
    <property type="molecule type" value="Genomic_DNA"/>
</dbReference>
<dbReference type="Proteomes" id="UP000593991">
    <property type="component" value="Segment"/>
</dbReference>
<proteinExistence type="predicted"/>
<evidence type="ECO:0000313" key="2">
    <source>
        <dbReference type="Proteomes" id="UP000593991"/>
    </source>
</evidence>
<gene>
    <name evidence="1" type="ORF">phi9184_ORF039</name>
</gene>